<dbReference type="EMBL" id="PFAO01000066">
    <property type="protein sequence ID" value="PIT94806.1"/>
    <property type="molecule type" value="Genomic_DNA"/>
</dbReference>
<dbReference type="InterPro" id="IPR018280">
    <property type="entry name" value="Ribosomal_uS3_CS"/>
</dbReference>
<accession>A0A2M6WPY8</accession>
<dbReference type="GO" id="GO:0019843">
    <property type="term" value="F:rRNA binding"/>
    <property type="evidence" value="ECO:0007669"/>
    <property type="project" value="UniProtKB-UniRule"/>
</dbReference>
<evidence type="ECO:0000256" key="1">
    <source>
        <dbReference type="ARBA" id="ARBA00010761"/>
    </source>
</evidence>
<evidence type="ECO:0000256" key="4">
    <source>
        <dbReference type="ARBA" id="ARBA00022980"/>
    </source>
</evidence>
<dbReference type="Pfam" id="PF07650">
    <property type="entry name" value="KH_2"/>
    <property type="match status" value="1"/>
</dbReference>
<evidence type="ECO:0000256" key="2">
    <source>
        <dbReference type="ARBA" id="ARBA00022730"/>
    </source>
</evidence>
<comment type="similarity">
    <text evidence="1 8 9">Belongs to the universal ribosomal protein uS3 family.</text>
</comment>
<dbReference type="InterPro" id="IPR009019">
    <property type="entry name" value="KH_sf_prok-type"/>
</dbReference>
<evidence type="ECO:0000256" key="6">
    <source>
        <dbReference type="ARBA" id="ARBA00024998"/>
    </source>
</evidence>
<evidence type="ECO:0000259" key="10">
    <source>
        <dbReference type="PROSITE" id="PS50823"/>
    </source>
</evidence>
<keyword evidence="2 8" id="KW-0699">rRNA-binding</keyword>
<dbReference type="GO" id="GO:0003729">
    <property type="term" value="F:mRNA binding"/>
    <property type="evidence" value="ECO:0007669"/>
    <property type="project" value="UniProtKB-UniRule"/>
</dbReference>
<dbReference type="Proteomes" id="UP000228964">
    <property type="component" value="Unassembled WGS sequence"/>
</dbReference>
<name>A0A2M6WPY8_9BACT</name>
<proteinExistence type="inferred from homology"/>
<organism evidence="11 12">
    <name type="scientific">Candidatus Falkowbacteria bacterium CG10_big_fil_rev_8_21_14_0_10_38_22</name>
    <dbReference type="NCBI Taxonomy" id="1974564"/>
    <lineage>
        <taxon>Bacteria</taxon>
        <taxon>Candidatus Falkowiibacteriota</taxon>
    </lineage>
</organism>
<dbReference type="InterPro" id="IPR057258">
    <property type="entry name" value="Ribosomal_uS3"/>
</dbReference>
<evidence type="ECO:0000313" key="12">
    <source>
        <dbReference type="Proteomes" id="UP000228964"/>
    </source>
</evidence>
<dbReference type="Pfam" id="PF00189">
    <property type="entry name" value="Ribosomal_S3_C"/>
    <property type="match status" value="1"/>
</dbReference>
<dbReference type="InterPro" id="IPR036419">
    <property type="entry name" value="Ribosomal_S3_C_sf"/>
</dbReference>
<dbReference type="InterPro" id="IPR004044">
    <property type="entry name" value="KH_dom_type_2"/>
</dbReference>
<dbReference type="PROSITE" id="PS00548">
    <property type="entry name" value="RIBOSOMAL_S3"/>
    <property type="match status" value="1"/>
</dbReference>
<dbReference type="SUPFAM" id="SSF54814">
    <property type="entry name" value="Prokaryotic type KH domain (KH-domain type II)"/>
    <property type="match status" value="1"/>
</dbReference>
<comment type="function">
    <text evidence="6 8">Binds the lower part of the 30S subunit head. Binds mRNA in the 70S ribosome, positioning it for translation.</text>
</comment>
<evidence type="ECO:0000256" key="3">
    <source>
        <dbReference type="ARBA" id="ARBA00022884"/>
    </source>
</evidence>
<dbReference type="GO" id="GO:0022627">
    <property type="term" value="C:cytosolic small ribosomal subunit"/>
    <property type="evidence" value="ECO:0007669"/>
    <property type="project" value="TreeGrafter"/>
</dbReference>
<dbReference type="SUPFAM" id="SSF54821">
    <property type="entry name" value="Ribosomal protein S3 C-terminal domain"/>
    <property type="match status" value="1"/>
</dbReference>
<feature type="domain" description="KH type-2" evidence="10">
    <location>
        <begin position="39"/>
        <end position="115"/>
    </location>
</feature>
<dbReference type="FunFam" id="3.30.300.20:FF:000001">
    <property type="entry name" value="30S ribosomal protein S3"/>
    <property type="match status" value="1"/>
</dbReference>
<protein>
    <recommendedName>
        <fullName evidence="7 8">Small ribosomal subunit protein uS3</fullName>
    </recommendedName>
</protein>
<dbReference type="NCBIfam" id="TIGR01009">
    <property type="entry name" value="rpsC_bact"/>
    <property type="match status" value="1"/>
</dbReference>
<dbReference type="PANTHER" id="PTHR11760">
    <property type="entry name" value="30S/40S RIBOSOMAL PROTEIN S3"/>
    <property type="match status" value="1"/>
</dbReference>
<comment type="caution">
    <text evidence="11">The sequence shown here is derived from an EMBL/GenBank/DDBJ whole genome shotgun (WGS) entry which is preliminary data.</text>
</comment>
<evidence type="ECO:0000313" key="11">
    <source>
        <dbReference type="EMBL" id="PIT94806.1"/>
    </source>
</evidence>
<evidence type="ECO:0000256" key="7">
    <source>
        <dbReference type="ARBA" id="ARBA00035257"/>
    </source>
</evidence>
<dbReference type="InterPro" id="IPR015946">
    <property type="entry name" value="KH_dom-like_a/b"/>
</dbReference>
<evidence type="ECO:0000256" key="8">
    <source>
        <dbReference type="HAMAP-Rule" id="MF_01309"/>
    </source>
</evidence>
<evidence type="ECO:0000256" key="5">
    <source>
        <dbReference type="ARBA" id="ARBA00023274"/>
    </source>
</evidence>
<dbReference type="Gene3D" id="3.30.300.20">
    <property type="match status" value="1"/>
</dbReference>
<gene>
    <name evidence="8" type="primary">rpsC</name>
    <name evidence="11" type="ORF">COT96_02640</name>
</gene>
<sequence>MGHKVNPKVMRLNITRTWPSKWFSSGAKLVKNIEQDINIRKFLIKELREAGIDRVEIERSGHKISINVFTAKPGLIIGRGGSGVEDLKKKIHQQFLSRPAEFRLSDINLNVSEVDRPNLSAQIIVQSMIIDLEKRMPFRRVIKQAISRIERAGALGVKVAVGGRLNGAEIARTEMLTSGKVPLHTLRADIDYARGAAQTTYGAIGIKVWIYRGDVFKKEIEKRGEIVGKI</sequence>
<reference evidence="12" key="1">
    <citation type="submission" date="2017-09" db="EMBL/GenBank/DDBJ databases">
        <title>Depth-based differentiation of microbial function through sediment-hosted aquifers and enrichment of novel symbionts in the deep terrestrial subsurface.</title>
        <authorList>
            <person name="Probst A.J."/>
            <person name="Ladd B."/>
            <person name="Jarett J.K."/>
            <person name="Geller-Mcgrath D.E."/>
            <person name="Sieber C.M.K."/>
            <person name="Emerson J.B."/>
            <person name="Anantharaman K."/>
            <person name="Thomas B.C."/>
            <person name="Malmstrom R."/>
            <person name="Stieglmeier M."/>
            <person name="Klingl A."/>
            <person name="Woyke T."/>
            <person name="Ryan C.M."/>
            <person name="Banfield J.F."/>
        </authorList>
    </citation>
    <scope>NUCLEOTIDE SEQUENCE [LARGE SCALE GENOMIC DNA]</scope>
</reference>
<dbReference type="HAMAP" id="MF_01309_B">
    <property type="entry name" value="Ribosomal_uS3_B"/>
    <property type="match status" value="1"/>
</dbReference>
<dbReference type="CDD" id="cd02412">
    <property type="entry name" value="KH-II_30S_S3"/>
    <property type="match status" value="1"/>
</dbReference>
<dbReference type="PANTHER" id="PTHR11760:SF19">
    <property type="entry name" value="SMALL RIBOSOMAL SUBUNIT PROTEIN US3C"/>
    <property type="match status" value="1"/>
</dbReference>
<dbReference type="InterPro" id="IPR001351">
    <property type="entry name" value="Ribosomal_uS3_C"/>
</dbReference>
<comment type="subunit">
    <text evidence="8">Part of the 30S ribosomal subunit. Forms a tight complex with proteins S10 and S14.</text>
</comment>
<keyword evidence="4 8" id="KW-0689">Ribosomal protein</keyword>
<dbReference type="GO" id="GO:0003735">
    <property type="term" value="F:structural constituent of ribosome"/>
    <property type="evidence" value="ECO:0007669"/>
    <property type="project" value="InterPro"/>
</dbReference>
<dbReference type="Gene3D" id="3.30.1140.32">
    <property type="entry name" value="Ribosomal protein S3, C-terminal domain"/>
    <property type="match status" value="1"/>
</dbReference>
<keyword evidence="3 8" id="KW-0694">RNA-binding</keyword>
<dbReference type="GO" id="GO:0006412">
    <property type="term" value="P:translation"/>
    <property type="evidence" value="ECO:0007669"/>
    <property type="project" value="UniProtKB-UniRule"/>
</dbReference>
<dbReference type="PROSITE" id="PS50823">
    <property type="entry name" value="KH_TYPE_2"/>
    <property type="match status" value="1"/>
</dbReference>
<keyword evidence="5 8" id="KW-0687">Ribonucleoprotein</keyword>
<evidence type="ECO:0000256" key="9">
    <source>
        <dbReference type="RuleBase" id="RU003624"/>
    </source>
</evidence>
<dbReference type="AlphaFoldDB" id="A0A2M6WPY8"/>
<dbReference type="InterPro" id="IPR005704">
    <property type="entry name" value="Ribosomal_uS3_bac-typ"/>
</dbReference>